<accession>A0A9P9ANH9</accession>
<evidence type="ECO:0000313" key="2">
    <source>
        <dbReference type="EMBL" id="KAH6888068.1"/>
    </source>
</evidence>
<organism evidence="2 3">
    <name type="scientific">Thelonectria olida</name>
    <dbReference type="NCBI Taxonomy" id="1576542"/>
    <lineage>
        <taxon>Eukaryota</taxon>
        <taxon>Fungi</taxon>
        <taxon>Dikarya</taxon>
        <taxon>Ascomycota</taxon>
        <taxon>Pezizomycotina</taxon>
        <taxon>Sordariomycetes</taxon>
        <taxon>Hypocreomycetidae</taxon>
        <taxon>Hypocreales</taxon>
        <taxon>Nectriaceae</taxon>
        <taxon>Thelonectria</taxon>
    </lineage>
</organism>
<protein>
    <recommendedName>
        <fullName evidence="4">Tetraspanin</fullName>
    </recommendedName>
</protein>
<feature type="transmembrane region" description="Helical" evidence="1">
    <location>
        <begin position="55"/>
        <end position="77"/>
    </location>
</feature>
<dbReference type="SUPFAM" id="SSF48652">
    <property type="entry name" value="Tetraspanin"/>
    <property type="match status" value="1"/>
</dbReference>
<evidence type="ECO:0008006" key="4">
    <source>
        <dbReference type="Google" id="ProtNLM"/>
    </source>
</evidence>
<proteinExistence type="predicted"/>
<feature type="transmembrane region" description="Helical" evidence="1">
    <location>
        <begin position="89"/>
        <end position="108"/>
    </location>
</feature>
<keyword evidence="1" id="KW-0812">Transmembrane</keyword>
<comment type="caution">
    <text evidence="2">The sequence shown here is derived from an EMBL/GenBank/DDBJ whole genome shotgun (WGS) entry which is preliminary data.</text>
</comment>
<dbReference type="OrthoDB" id="2279611at2759"/>
<dbReference type="AlphaFoldDB" id="A0A9P9ANH9"/>
<keyword evidence="1" id="KW-0472">Membrane</keyword>
<name>A0A9P9ANH9_9HYPO</name>
<feature type="transmembrane region" description="Helical" evidence="1">
    <location>
        <begin position="181"/>
        <end position="203"/>
    </location>
</feature>
<dbReference type="GO" id="GO:0016020">
    <property type="term" value="C:membrane"/>
    <property type="evidence" value="ECO:0007669"/>
    <property type="project" value="InterPro"/>
</dbReference>
<evidence type="ECO:0000313" key="3">
    <source>
        <dbReference type="Proteomes" id="UP000777438"/>
    </source>
</evidence>
<dbReference type="InterPro" id="IPR008952">
    <property type="entry name" value="Tetraspanin_EC2_sf"/>
</dbReference>
<feature type="transmembrane region" description="Helical" evidence="1">
    <location>
        <begin position="7"/>
        <end position="30"/>
    </location>
</feature>
<reference evidence="2 3" key="1">
    <citation type="journal article" date="2021" name="Nat. Commun.">
        <title>Genetic determinants of endophytism in the Arabidopsis root mycobiome.</title>
        <authorList>
            <person name="Mesny F."/>
            <person name="Miyauchi S."/>
            <person name="Thiergart T."/>
            <person name="Pickel B."/>
            <person name="Atanasova L."/>
            <person name="Karlsson M."/>
            <person name="Huettel B."/>
            <person name="Barry K.W."/>
            <person name="Haridas S."/>
            <person name="Chen C."/>
            <person name="Bauer D."/>
            <person name="Andreopoulos W."/>
            <person name="Pangilinan J."/>
            <person name="LaButti K."/>
            <person name="Riley R."/>
            <person name="Lipzen A."/>
            <person name="Clum A."/>
            <person name="Drula E."/>
            <person name="Henrissat B."/>
            <person name="Kohler A."/>
            <person name="Grigoriev I.V."/>
            <person name="Martin F.M."/>
            <person name="Hacquard S."/>
        </authorList>
    </citation>
    <scope>NUCLEOTIDE SEQUENCE [LARGE SCALE GENOMIC DNA]</scope>
    <source>
        <strain evidence="2 3">MPI-CAGE-CH-0241</strain>
    </source>
</reference>
<gene>
    <name evidence="2" type="ORF">B0T10DRAFT_66696</name>
</gene>
<sequence>MANKVFLAAVIADALFLASGLMELIFSLVVRNQMNDIPTNGEEATLNLLYQRFPLTAGIVNASFVLLTFVATLPGLFMPARGILKIGGYMVTFCAIFTLCVGVFLWVMTLKVRGDFFDVYMAQDPDVQSLIQTSFECCGYLNSTMPAFVTDTTCPSPAAAALLRGCATAVSSFANIHIDNIFTVVFGVVGIDAVFVLCIACLLKDRKERERYRHIDEKAGFRSI</sequence>
<dbReference type="Proteomes" id="UP000777438">
    <property type="component" value="Unassembled WGS sequence"/>
</dbReference>
<evidence type="ECO:0000256" key="1">
    <source>
        <dbReference type="SAM" id="Phobius"/>
    </source>
</evidence>
<keyword evidence="3" id="KW-1185">Reference proteome</keyword>
<keyword evidence="1" id="KW-1133">Transmembrane helix</keyword>
<dbReference type="EMBL" id="JAGPYM010000013">
    <property type="protein sequence ID" value="KAH6888068.1"/>
    <property type="molecule type" value="Genomic_DNA"/>
</dbReference>